<protein>
    <submittedName>
        <fullName evidence="7">Lipid A core-O-antigen ligase and related enzymes</fullName>
    </submittedName>
</protein>
<reference evidence="7 8" key="1">
    <citation type="submission" date="2010-03" db="EMBL/GenBank/DDBJ databases">
        <title>The genome sequence of Ruminococcus torques L2-14.</title>
        <authorList>
            <consortium name="metaHIT consortium -- http://www.metahit.eu/"/>
            <person name="Pajon A."/>
            <person name="Turner K."/>
            <person name="Parkhill J."/>
            <person name="Duncan S."/>
            <person name="Flint H."/>
        </authorList>
    </citation>
    <scope>NUCLEOTIDE SEQUENCE [LARGE SCALE GENOMIC DNA]</scope>
    <source>
        <strain evidence="7 8">L2-14</strain>
    </source>
</reference>
<name>D4M5F2_9FIRM</name>
<evidence type="ECO:0000259" key="6">
    <source>
        <dbReference type="Pfam" id="PF04932"/>
    </source>
</evidence>
<evidence type="ECO:0000313" key="7">
    <source>
        <dbReference type="EMBL" id="CBL26464.1"/>
    </source>
</evidence>
<evidence type="ECO:0000256" key="3">
    <source>
        <dbReference type="ARBA" id="ARBA00022989"/>
    </source>
</evidence>
<evidence type="ECO:0000313" key="8">
    <source>
        <dbReference type="Proteomes" id="UP000008956"/>
    </source>
</evidence>
<dbReference type="GO" id="GO:0016020">
    <property type="term" value="C:membrane"/>
    <property type="evidence" value="ECO:0007669"/>
    <property type="project" value="UniProtKB-SubCell"/>
</dbReference>
<keyword evidence="7" id="KW-0436">Ligase</keyword>
<organism evidence="7 8">
    <name type="scientific">[Ruminococcus] torques L2-14</name>
    <dbReference type="NCBI Taxonomy" id="657313"/>
    <lineage>
        <taxon>Bacteria</taxon>
        <taxon>Bacillati</taxon>
        <taxon>Bacillota</taxon>
        <taxon>Clostridia</taxon>
        <taxon>Lachnospirales</taxon>
        <taxon>Lachnospiraceae</taxon>
        <taxon>Mediterraneibacter</taxon>
    </lineage>
</organism>
<dbReference type="InterPro" id="IPR051533">
    <property type="entry name" value="WaaL-like"/>
</dbReference>
<feature type="transmembrane region" description="Helical" evidence="5">
    <location>
        <begin position="206"/>
        <end position="225"/>
    </location>
</feature>
<dbReference type="Pfam" id="PF04932">
    <property type="entry name" value="Wzy_C"/>
    <property type="match status" value="1"/>
</dbReference>
<comment type="subcellular location">
    <subcellularLocation>
        <location evidence="1">Membrane</location>
        <topology evidence="1">Multi-pass membrane protein</topology>
    </subcellularLocation>
</comment>
<feature type="transmembrane region" description="Helical" evidence="5">
    <location>
        <begin position="96"/>
        <end position="122"/>
    </location>
</feature>
<dbReference type="HOGENOM" id="CLU_1030092_0_0_9"/>
<dbReference type="InterPro" id="IPR007016">
    <property type="entry name" value="O-antigen_ligase-rel_domated"/>
</dbReference>
<reference evidence="7 8" key="2">
    <citation type="submission" date="2010-03" db="EMBL/GenBank/DDBJ databases">
        <authorList>
            <person name="Pajon A."/>
        </authorList>
    </citation>
    <scope>NUCLEOTIDE SEQUENCE [LARGE SCALE GENOMIC DNA]</scope>
    <source>
        <strain evidence="7 8">L2-14</strain>
    </source>
</reference>
<accession>D4M5F2</accession>
<feature type="domain" description="O-antigen ligase-related" evidence="6">
    <location>
        <begin position="48"/>
        <end position="190"/>
    </location>
</feature>
<dbReference type="EMBL" id="FP929055">
    <property type="protein sequence ID" value="CBL26464.1"/>
    <property type="molecule type" value="Genomic_DNA"/>
</dbReference>
<keyword evidence="4 5" id="KW-0472">Membrane</keyword>
<gene>
    <name evidence="7" type="ORF">RTO_19140</name>
</gene>
<dbReference type="AlphaFoldDB" id="D4M5F2"/>
<evidence type="ECO:0000256" key="4">
    <source>
        <dbReference type="ARBA" id="ARBA00023136"/>
    </source>
</evidence>
<keyword evidence="3 5" id="KW-1133">Transmembrane helix</keyword>
<dbReference type="KEGG" id="rto:RTO_19140"/>
<dbReference type="GO" id="GO:0016874">
    <property type="term" value="F:ligase activity"/>
    <property type="evidence" value="ECO:0007669"/>
    <property type="project" value="UniProtKB-KW"/>
</dbReference>
<keyword evidence="2 5" id="KW-0812">Transmembrane</keyword>
<dbReference type="Proteomes" id="UP000008956">
    <property type="component" value="Chromosome"/>
</dbReference>
<feature type="transmembrane region" description="Helical" evidence="5">
    <location>
        <begin position="173"/>
        <end position="194"/>
    </location>
</feature>
<evidence type="ECO:0000256" key="5">
    <source>
        <dbReference type="SAM" id="Phobius"/>
    </source>
</evidence>
<dbReference type="PANTHER" id="PTHR37422">
    <property type="entry name" value="TEICHURONIC ACID BIOSYNTHESIS PROTEIN TUAE"/>
    <property type="match status" value="1"/>
</dbReference>
<sequence>MYNSGLFDQSWFLGFKNPQIRTILPIVCMALIRAYRCRGKITLSAALLVVASAMTMVLNGSSTGLVGIAVFVFLLIMFHRKYKKLPRIFNLLTMTMITGGLFLGIMAFQIQDIFSFLIVGVLGKDLNFTHRTGIWNTAIQLIGEKLLFGYGYLRDSDYASLFNFTVATHPHNYLLYIAMTGGALLIVVWLAGIVKASRTLNENISSIYCKVILFTLCSFLVMGLTESLVSTELLYPMVVLGMKADKISNLPYQDKGVIILGKRIIWGRKG</sequence>
<feature type="transmembrane region" description="Helical" evidence="5">
    <location>
        <begin position="47"/>
        <end position="76"/>
    </location>
</feature>
<evidence type="ECO:0000256" key="1">
    <source>
        <dbReference type="ARBA" id="ARBA00004141"/>
    </source>
</evidence>
<dbReference type="PANTHER" id="PTHR37422:SF13">
    <property type="entry name" value="LIPOPOLYSACCHARIDE BIOSYNTHESIS PROTEIN PA4999-RELATED"/>
    <property type="match status" value="1"/>
</dbReference>
<dbReference type="PATRIC" id="fig|657313.3.peg.1743"/>
<evidence type="ECO:0000256" key="2">
    <source>
        <dbReference type="ARBA" id="ARBA00022692"/>
    </source>
</evidence>
<proteinExistence type="predicted"/>